<dbReference type="InterPro" id="IPR002656">
    <property type="entry name" value="Acyl_transf_3_dom"/>
</dbReference>
<keyword evidence="4" id="KW-1185">Reference proteome</keyword>
<sequence>MIVERDIWMGQKARLSGLDELRGLAIGLVVLSHVGPVFGEGGTVAALLFAPAWSVGVDLFFVISGLVVERSLRSLRHERGALEAASAFYVRRAMRIVPLAWCVGAILSIGLIIPGSGVEPADAKAAFAFISNAHWAPCFGGAAGCGNAFAFAPFWSVAAEVQFYLLAPLLVFLLPRRALVALAGLVLVVGVFTLRPWGGTLWTFRIDAVAVGLAIGAIMGTSAWPRLTEHLRAIGNIEAAFWMTVGAFMLAILPPATHGVATAALALMCGWLVTRATLRNGSVNWQGRMLRRLGGISYALYLIHLPVLALFNWSLGQFLDAPATATLSIAVAIGLSHGLTVAIGDPLRQLGRQWSNRTVREVSP</sequence>
<evidence type="ECO:0000313" key="3">
    <source>
        <dbReference type="EMBL" id="MBT1159563.1"/>
    </source>
</evidence>
<evidence type="ECO:0000256" key="1">
    <source>
        <dbReference type="SAM" id="Phobius"/>
    </source>
</evidence>
<dbReference type="Pfam" id="PF01757">
    <property type="entry name" value="Acyl_transf_3"/>
    <property type="match status" value="1"/>
</dbReference>
<dbReference type="InterPro" id="IPR050879">
    <property type="entry name" value="Acyltransferase_3"/>
</dbReference>
<dbReference type="EMBL" id="JAFLWW010000012">
    <property type="protein sequence ID" value="MBT1159563.1"/>
    <property type="molecule type" value="Genomic_DNA"/>
</dbReference>
<evidence type="ECO:0000313" key="4">
    <source>
        <dbReference type="Proteomes" id="UP001138921"/>
    </source>
</evidence>
<feature type="transmembrane region" description="Helical" evidence="1">
    <location>
        <begin position="179"/>
        <end position="198"/>
    </location>
</feature>
<reference evidence="3" key="1">
    <citation type="journal article" date="2021" name="Microorganisms">
        <title>Phylogenomic Reconstruction and Metabolic Potential of the Genus Aminobacter.</title>
        <authorList>
            <person name="Artuso I."/>
            <person name="Turrini P."/>
            <person name="Pirolo M."/>
            <person name="Lugli G.A."/>
            <person name="Ventura M."/>
            <person name="Visca P."/>
        </authorList>
    </citation>
    <scope>NUCLEOTIDE SEQUENCE</scope>
    <source>
        <strain evidence="3">LMG 26462</strain>
    </source>
</reference>
<dbReference type="AlphaFoldDB" id="A0A9X1AGZ0"/>
<protein>
    <submittedName>
        <fullName evidence="3">Acyltransferase</fullName>
    </submittedName>
</protein>
<feature type="transmembrane region" description="Helical" evidence="1">
    <location>
        <begin position="44"/>
        <end position="68"/>
    </location>
</feature>
<gene>
    <name evidence="3" type="ORF">J1C56_28820</name>
</gene>
<feature type="transmembrane region" description="Helical" evidence="1">
    <location>
        <begin position="21"/>
        <end position="38"/>
    </location>
</feature>
<dbReference type="PANTHER" id="PTHR23028">
    <property type="entry name" value="ACETYLTRANSFERASE"/>
    <property type="match status" value="1"/>
</dbReference>
<keyword evidence="1" id="KW-0812">Transmembrane</keyword>
<proteinExistence type="predicted"/>
<feature type="transmembrane region" description="Helical" evidence="1">
    <location>
        <begin position="204"/>
        <end position="224"/>
    </location>
</feature>
<feature type="transmembrane region" description="Helical" evidence="1">
    <location>
        <begin position="259"/>
        <end position="278"/>
    </location>
</feature>
<organism evidence="3 4">
    <name type="scientific">Aminobacter anthyllidis</name>
    <dbReference type="NCBI Taxonomy" id="1035067"/>
    <lineage>
        <taxon>Bacteria</taxon>
        <taxon>Pseudomonadati</taxon>
        <taxon>Pseudomonadota</taxon>
        <taxon>Alphaproteobacteria</taxon>
        <taxon>Hyphomicrobiales</taxon>
        <taxon>Phyllobacteriaceae</taxon>
        <taxon>Aminobacter</taxon>
    </lineage>
</organism>
<keyword evidence="1" id="KW-1133">Transmembrane helix</keyword>
<dbReference type="GO" id="GO:0016747">
    <property type="term" value="F:acyltransferase activity, transferring groups other than amino-acyl groups"/>
    <property type="evidence" value="ECO:0007669"/>
    <property type="project" value="InterPro"/>
</dbReference>
<dbReference type="PANTHER" id="PTHR23028:SF53">
    <property type="entry name" value="ACYL_TRANSF_3 DOMAIN-CONTAINING PROTEIN"/>
    <property type="match status" value="1"/>
</dbReference>
<feature type="domain" description="Acyltransferase 3" evidence="2">
    <location>
        <begin position="17"/>
        <end position="336"/>
    </location>
</feature>
<keyword evidence="1" id="KW-0472">Membrane</keyword>
<dbReference type="GO" id="GO:0016020">
    <property type="term" value="C:membrane"/>
    <property type="evidence" value="ECO:0007669"/>
    <property type="project" value="TreeGrafter"/>
</dbReference>
<name>A0A9X1AGZ0_9HYPH</name>
<dbReference type="GO" id="GO:0009103">
    <property type="term" value="P:lipopolysaccharide biosynthetic process"/>
    <property type="evidence" value="ECO:0007669"/>
    <property type="project" value="TreeGrafter"/>
</dbReference>
<feature type="transmembrane region" description="Helical" evidence="1">
    <location>
        <begin position="96"/>
        <end position="113"/>
    </location>
</feature>
<comment type="caution">
    <text evidence="3">The sequence shown here is derived from an EMBL/GenBank/DDBJ whole genome shotgun (WGS) entry which is preliminary data.</text>
</comment>
<feature type="transmembrane region" description="Helical" evidence="1">
    <location>
        <begin position="236"/>
        <end position="253"/>
    </location>
</feature>
<accession>A0A9X1AGZ0</accession>
<dbReference type="Proteomes" id="UP001138921">
    <property type="component" value="Unassembled WGS sequence"/>
</dbReference>
<keyword evidence="3" id="KW-0808">Transferase</keyword>
<feature type="transmembrane region" description="Helical" evidence="1">
    <location>
        <begin position="321"/>
        <end position="343"/>
    </location>
</feature>
<feature type="transmembrane region" description="Helical" evidence="1">
    <location>
        <begin position="154"/>
        <end position="174"/>
    </location>
</feature>
<keyword evidence="3" id="KW-0012">Acyltransferase</keyword>
<feature type="transmembrane region" description="Helical" evidence="1">
    <location>
        <begin position="298"/>
        <end position="315"/>
    </location>
</feature>
<dbReference type="RefSeq" id="WP_214393385.1">
    <property type="nucleotide sequence ID" value="NZ_JAFLWW010000012.1"/>
</dbReference>
<evidence type="ECO:0000259" key="2">
    <source>
        <dbReference type="Pfam" id="PF01757"/>
    </source>
</evidence>
<reference evidence="3" key="2">
    <citation type="submission" date="2021-03" db="EMBL/GenBank/DDBJ databases">
        <authorList>
            <person name="Artuso I."/>
            <person name="Turrini P."/>
            <person name="Pirolo M."/>
            <person name="Lugli G.A."/>
            <person name="Ventura M."/>
            <person name="Visca P."/>
        </authorList>
    </citation>
    <scope>NUCLEOTIDE SEQUENCE</scope>
    <source>
        <strain evidence="3">LMG 26462</strain>
    </source>
</reference>